<dbReference type="AlphaFoldDB" id="A0AB37ZID2"/>
<organism evidence="1 2">
    <name type="scientific">Pseudomonas syringae</name>
    <dbReference type="NCBI Taxonomy" id="317"/>
    <lineage>
        <taxon>Bacteria</taxon>
        <taxon>Pseudomonadati</taxon>
        <taxon>Pseudomonadota</taxon>
        <taxon>Gammaproteobacteria</taxon>
        <taxon>Pseudomonadales</taxon>
        <taxon>Pseudomonadaceae</taxon>
        <taxon>Pseudomonas</taxon>
    </lineage>
</organism>
<dbReference type="EMBL" id="FNHM01000003">
    <property type="protein sequence ID" value="SDM50164.1"/>
    <property type="molecule type" value="Genomic_DNA"/>
</dbReference>
<sequence length="55" mass="6295">MVYLTMDSLSNQPPNVHKVMSGDLVGHYRCHHTGIAGTRQKFTLALLRVFKVRNR</sequence>
<proteinExistence type="predicted"/>
<protein>
    <submittedName>
        <fullName evidence="1">Uncharacterized protein</fullName>
    </submittedName>
</protein>
<reference evidence="1 2" key="1">
    <citation type="submission" date="2016-10" db="EMBL/GenBank/DDBJ databases">
        <authorList>
            <person name="Varghese N."/>
            <person name="Submissions S."/>
        </authorList>
    </citation>
    <scope>NUCLEOTIDE SEQUENCE [LARGE SCALE GENOMIC DNA]</scope>
    <source>
        <strain evidence="1 2">BS2122</strain>
    </source>
</reference>
<comment type="caution">
    <text evidence="1">The sequence shown here is derived from an EMBL/GenBank/DDBJ whole genome shotgun (WGS) entry which is preliminary data.</text>
</comment>
<gene>
    <name evidence="1" type="ORF">SAMN05444505_10364</name>
</gene>
<evidence type="ECO:0000313" key="2">
    <source>
        <dbReference type="Proteomes" id="UP000183853"/>
    </source>
</evidence>
<name>A0AB37ZID2_PSESX</name>
<accession>A0AB37ZID2</accession>
<dbReference type="Proteomes" id="UP000183853">
    <property type="component" value="Unassembled WGS sequence"/>
</dbReference>
<evidence type="ECO:0000313" key="1">
    <source>
        <dbReference type="EMBL" id="SDM50164.1"/>
    </source>
</evidence>